<evidence type="ECO:0000256" key="9">
    <source>
        <dbReference type="RuleBase" id="RU362109"/>
    </source>
</evidence>
<feature type="active site" description="Glycyl thioester intermediate" evidence="8">
    <location>
        <position position="122"/>
    </location>
</feature>
<evidence type="ECO:0000256" key="4">
    <source>
        <dbReference type="ARBA" id="ARBA00022741"/>
    </source>
</evidence>
<keyword evidence="11" id="KW-1185">Reference proteome</keyword>
<dbReference type="InterPro" id="IPR016135">
    <property type="entry name" value="UBQ-conjugating_enzyme/RWD"/>
</dbReference>
<dbReference type="GO" id="GO:0005634">
    <property type="term" value="C:nucleus"/>
    <property type="evidence" value="ECO:0007669"/>
    <property type="project" value="UniProtKB-SubCell"/>
</dbReference>
<dbReference type="GO" id="GO:0032446">
    <property type="term" value="P:protein modification by small protein conjugation"/>
    <property type="evidence" value="ECO:0007669"/>
    <property type="project" value="UniProtKB-ARBA"/>
</dbReference>
<dbReference type="SMART" id="SM00212">
    <property type="entry name" value="UBCc"/>
    <property type="match status" value="1"/>
</dbReference>
<evidence type="ECO:0000313" key="11">
    <source>
        <dbReference type="Proteomes" id="UP000887569"/>
    </source>
</evidence>
<dbReference type="WBParaSite" id="PgB10_g035_t01">
    <property type="protein sequence ID" value="PgB10_g035_t01"/>
    <property type="gene ID" value="PgB10_g035"/>
</dbReference>
<sequence length="201" mass="22789">RNSSENIHLSGSSFHRGDLIIEYFSIDESMSGIAAGRLAEERKAWRKDHPFGFVARPALNPDGTRNLFSWECAIPGKKGTIWEGGLYRMRMLFKDDYPSTPPKCKFDPPLFHPNVYPSGTVCLSILDENKDWKATITIRELLLGIQDLLDNPNVEDPAQADAYQIYCQNRVEYEKRVRRQARQFATEIVSPAMNGGDGAQH</sequence>
<proteinExistence type="inferred from homology"/>
<dbReference type="AlphaFoldDB" id="A0A914ZTU6"/>
<accession>A0A914ZTU6</accession>
<dbReference type="CDD" id="cd23798">
    <property type="entry name" value="UBCc_UBE2I"/>
    <property type="match status" value="1"/>
</dbReference>
<organism evidence="11 13">
    <name type="scientific">Parascaris univalens</name>
    <name type="common">Nematode worm</name>
    <dbReference type="NCBI Taxonomy" id="6257"/>
    <lineage>
        <taxon>Eukaryota</taxon>
        <taxon>Metazoa</taxon>
        <taxon>Ecdysozoa</taxon>
        <taxon>Nematoda</taxon>
        <taxon>Chromadorea</taxon>
        <taxon>Rhabditida</taxon>
        <taxon>Spirurina</taxon>
        <taxon>Ascaridomorpha</taxon>
        <taxon>Ascaridoidea</taxon>
        <taxon>Ascarididae</taxon>
        <taxon>Parascaris</taxon>
    </lineage>
</organism>
<dbReference type="PROSITE" id="PS00183">
    <property type="entry name" value="UBC_1"/>
    <property type="match status" value="1"/>
</dbReference>
<evidence type="ECO:0000259" key="10">
    <source>
        <dbReference type="PROSITE" id="PS50127"/>
    </source>
</evidence>
<evidence type="ECO:0000313" key="13">
    <source>
        <dbReference type="WBParaSite" id="PgB10_g035_t02"/>
    </source>
</evidence>
<keyword evidence="7" id="KW-0539">Nucleus</keyword>
<name>A0A914ZTU6_PARUN</name>
<dbReference type="Proteomes" id="UP000887569">
    <property type="component" value="Unplaced"/>
</dbReference>
<dbReference type="WBParaSite" id="PgB10_g035_t02">
    <property type="protein sequence ID" value="PgB10_g035_t02"/>
    <property type="gene ID" value="PgB10_g035"/>
</dbReference>
<dbReference type="InterPro" id="IPR050113">
    <property type="entry name" value="Ub_conjugating_enzyme"/>
</dbReference>
<evidence type="ECO:0000256" key="5">
    <source>
        <dbReference type="ARBA" id="ARBA00022786"/>
    </source>
</evidence>
<dbReference type="FunFam" id="3.10.110.10:FF:000013">
    <property type="entry name" value="SUMO-conjugating enzyme UBC9"/>
    <property type="match status" value="1"/>
</dbReference>
<comment type="similarity">
    <text evidence="9">Belongs to the ubiquitin-conjugating enzyme family.</text>
</comment>
<dbReference type="GO" id="GO:0016740">
    <property type="term" value="F:transferase activity"/>
    <property type="evidence" value="ECO:0007669"/>
    <property type="project" value="UniProtKB-KW"/>
</dbReference>
<dbReference type="SUPFAM" id="SSF54495">
    <property type="entry name" value="UBC-like"/>
    <property type="match status" value="1"/>
</dbReference>
<comment type="pathway">
    <text evidence="2">Protein modification; protein sumoylation.</text>
</comment>
<evidence type="ECO:0000256" key="3">
    <source>
        <dbReference type="ARBA" id="ARBA00022679"/>
    </source>
</evidence>
<evidence type="ECO:0000256" key="2">
    <source>
        <dbReference type="ARBA" id="ARBA00004718"/>
    </source>
</evidence>
<keyword evidence="5 9" id="KW-0833">Ubl conjugation pathway</keyword>
<dbReference type="InterPro" id="IPR000608">
    <property type="entry name" value="UBC"/>
</dbReference>
<dbReference type="Pfam" id="PF00179">
    <property type="entry name" value="UQ_con"/>
    <property type="match status" value="1"/>
</dbReference>
<keyword evidence="4 9" id="KW-0547">Nucleotide-binding</keyword>
<protein>
    <submittedName>
        <fullName evidence="12 13">UBC core domain-containing protein</fullName>
    </submittedName>
</protein>
<feature type="domain" description="UBC core" evidence="10">
    <location>
        <begin position="33"/>
        <end position="186"/>
    </location>
</feature>
<keyword evidence="6 9" id="KW-0067">ATP-binding</keyword>
<dbReference type="Gene3D" id="3.10.110.10">
    <property type="entry name" value="Ubiquitin Conjugating Enzyme"/>
    <property type="match status" value="1"/>
</dbReference>
<evidence type="ECO:0000313" key="12">
    <source>
        <dbReference type="WBParaSite" id="PgB10_g035_t01"/>
    </source>
</evidence>
<evidence type="ECO:0000256" key="7">
    <source>
        <dbReference type="ARBA" id="ARBA00023242"/>
    </source>
</evidence>
<comment type="subcellular location">
    <subcellularLocation>
        <location evidence="1">Nucleus</location>
    </subcellularLocation>
</comment>
<evidence type="ECO:0000256" key="1">
    <source>
        <dbReference type="ARBA" id="ARBA00004123"/>
    </source>
</evidence>
<evidence type="ECO:0000256" key="8">
    <source>
        <dbReference type="PROSITE-ProRule" id="PRU10133"/>
    </source>
</evidence>
<dbReference type="PANTHER" id="PTHR24067">
    <property type="entry name" value="UBIQUITIN-CONJUGATING ENZYME E2"/>
    <property type="match status" value="1"/>
</dbReference>
<dbReference type="GO" id="GO:0005524">
    <property type="term" value="F:ATP binding"/>
    <property type="evidence" value="ECO:0007669"/>
    <property type="project" value="UniProtKB-UniRule"/>
</dbReference>
<keyword evidence="3" id="KW-0808">Transferase</keyword>
<dbReference type="PROSITE" id="PS50127">
    <property type="entry name" value="UBC_2"/>
    <property type="match status" value="1"/>
</dbReference>
<reference evidence="12 13" key="1">
    <citation type="submission" date="2022-11" db="UniProtKB">
        <authorList>
            <consortium name="WormBaseParasite"/>
        </authorList>
    </citation>
    <scope>IDENTIFICATION</scope>
</reference>
<dbReference type="InterPro" id="IPR023313">
    <property type="entry name" value="UBQ-conjugating_AS"/>
</dbReference>
<evidence type="ECO:0000256" key="6">
    <source>
        <dbReference type="ARBA" id="ARBA00022840"/>
    </source>
</evidence>